<proteinExistence type="predicted"/>
<dbReference type="AlphaFoldDB" id="A0AAV2ZG03"/>
<evidence type="ECO:0000256" key="1">
    <source>
        <dbReference type="SAM" id="MobiDB-lite"/>
    </source>
</evidence>
<name>A0AAV2ZG03_9STRA</name>
<protein>
    <submittedName>
        <fullName evidence="2">Uncharacterized protein</fullName>
    </submittedName>
</protein>
<dbReference type="EMBL" id="DAKRPA010000012">
    <property type="protein sequence ID" value="DBA04084.1"/>
    <property type="molecule type" value="Genomic_DNA"/>
</dbReference>
<keyword evidence="3" id="KW-1185">Reference proteome</keyword>
<accession>A0AAV2ZG03</accession>
<feature type="non-terminal residue" evidence="2">
    <location>
        <position position="450"/>
    </location>
</feature>
<evidence type="ECO:0000313" key="2">
    <source>
        <dbReference type="EMBL" id="DBA04084.1"/>
    </source>
</evidence>
<evidence type="ECO:0000313" key="3">
    <source>
        <dbReference type="Proteomes" id="UP001146120"/>
    </source>
</evidence>
<reference evidence="2" key="2">
    <citation type="journal article" date="2023" name="Microbiol Resour">
        <title>Decontamination and Annotation of the Draft Genome Sequence of the Oomycete Lagenidium giganteum ARSEF 373.</title>
        <authorList>
            <person name="Morgan W.R."/>
            <person name="Tartar A."/>
        </authorList>
    </citation>
    <scope>NUCLEOTIDE SEQUENCE</scope>
    <source>
        <strain evidence="2">ARSEF 373</strain>
    </source>
</reference>
<feature type="region of interest" description="Disordered" evidence="1">
    <location>
        <begin position="337"/>
        <end position="357"/>
    </location>
</feature>
<comment type="caution">
    <text evidence="2">The sequence shown here is derived from an EMBL/GenBank/DDBJ whole genome shotgun (WGS) entry which is preliminary data.</text>
</comment>
<organism evidence="2 3">
    <name type="scientific">Lagenidium giganteum</name>
    <dbReference type="NCBI Taxonomy" id="4803"/>
    <lineage>
        <taxon>Eukaryota</taxon>
        <taxon>Sar</taxon>
        <taxon>Stramenopiles</taxon>
        <taxon>Oomycota</taxon>
        <taxon>Peronosporomycetes</taxon>
        <taxon>Pythiales</taxon>
        <taxon>Pythiaceae</taxon>
    </lineage>
</organism>
<dbReference type="Proteomes" id="UP001146120">
    <property type="component" value="Unassembled WGS sequence"/>
</dbReference>
<sequence>MPDESNGNMQACGCPKGRPCTCEMGKKADSEDALAYACGECLHCRLNARKNRKELRKCLKYDEYMLELRYEKIQLHSGCAFRLLKPTWNTDEKSQFFNRMHQLRLGWVQTQQEKLALLDEQRKLRRKLNQDYVYAQEMVKKMDDIKKNGGLSKRAMKEALQIDSDVFDSSTKQLVPAERLLPDLRSRLELTNTTIATEERNLKIIREYVFEFAAFRVQGTIRDFLRQQRWKQLWRTFREDAEFAAAVVIQSVYRMYRGKLELHFMRRVQENRKRKVAAGKLHYRRFMHQQADEESSASTYLHAVVKSKHDEENRMMHGWLKATALRSPSVRGMKDMKQQYSDSNGSQLSSITVDSLPSSLDSDMSEALLDSSLYKDIKDMSASDSPLFPESLPATVIRSMMAEGFDLEEIIPVMRGLRAEKKDVNNTTSVKKMLQARTPLMRNPWKSERK</sequence>
<gene>
    <name evidence="2" type="ORF">N0F65_009431</name>
</gene>
<feature type="compositionally biased region" description="Polar residues" evidence="1">
    <location>
        <begin position="338"/>
        <end position="353"/>
    </location>
</feature>
<reference evidence="2" key="1">
    <citation type="submission" date="2022-11" db="EMBL/GenBank/DDBJ databases">
        <authorList>
            <person name="Morgan W.R."/>
            <person name="Tartar A."/>
        </authorList>
    </citation>
    <scope>NUCLEOTIDE SEQUENCE</scope>
    <source>
        <strain evidence="2">ARSEF 373</strain>
    </source>
</reference>